<sequence>MDVILLAFIFFLVILLITILSFLMYCGAFSSVSVKAGKPSFGKMVFCYKFQRGSYSGVGELFTKVTCDFPDKKVMGIYYDDPKKTSPERCRSCIGVILHEERDDKRTTVDDSAILESLCSDALTKGYQVQKFPKVNYAVISTFPYVTKLSIFFAVNKVYPAMAQYIEERGLCAYPFLEIYGDEIEIVAPLSQQEDFFVPEAESESEEDDLPANDDTGSPGTIDIVKATDTRESSDEPSSGESPFEILPGEDLAGDSVDLEE</sequence>
<evidence type="ECO:0000256" key="1">
    <source>
        <dbReference type="SAM" id="MobiDB-lite"/>
    </source>
</evidence>
<feature type="compositionally biased region" description="Acidic residues" evidence="1">
    <location>
        <begin position="201"/>
        <end position="212"/>
    </location>
</feature>
<dbReference type="OrthoDB" id="2140079at2759"/>
<dbReference type="GO" id="GO:0061709">
    <property type="term" value="P:reticulophagy"/>
    <property type="evidence" value="ECO:0007669"/>
    <property type="project" value="TreeGrafter"/>
</dbReference>
<dbReference type="PANTHER" id="PTHR15949">
    <property type="entry name" value="TESTIS-EXPRESSED PROTEIN 264"/>
    <property type="match status" value="1"/>
</dbReference>
<feature type="compositionally biased region" description="Low complexity" evidence="1">
    <location>
        <begin position="236"/>
        <end position="245"/>
    </location>
</feature>
<name>A0A7R8WPH9_9CRUS</name>
<dbReference type="GO" id="GO:0005657">
    <property type="term" value="C:replication fork"/>
    <property type="evidence" value="ECO:0007669"/>
    <property type="project" value="TreeGrafter"/>
</dbReference>
<organism evidence="2">
    <name type="scientific">Cyprideis torosa</name>
    <dbReference type="NCBI Taxonomy" id="163714"/>
    <lineage>
        <taxon>Eukaryota</taxon>
        <taxon>Metazoa</taxon>
        <taxon>Ecdysozoa</taxon>
        <taxon>Arthropoda</taxon>
        <taxon>Crustacea</taxon>
        <taxon>Oligostraca</taxon>
        <taxon>Ostracoda</taxon>
        <taxon>Podocopa</taxon>
        <taxon>Podocopida</taxon>
        <taxon>Cytherocopina</taxon>
        <taxon>Cytheroidea</taxon>
        <taxon>Cytherideidae</taxon>
        <taxon>Cyprideis</taxon>
    </lineage>
</organism>
<proteinExistence type="predicted"/>
<dbReference type="GO" id="GO:0005634">
    <property type="term" value="C:nucleus"/>
    <property type="evidence" value="ECO:0007669"/>
    <property type="project" value="TreeGrafter"/>
</dbReference>
<protein>
    <submittedName>
        <fullName evidence="2">Uncharacterized protein</fullName>
    </submittedName>
</protein>
<dbReference type="AlphaFoldDB" id="A0A7R8WPH9"/>
<dbReference type="GO" id="GO:0005789">
    <property type="term" value="C:endoplasmic reticulum membrane"/>
    <property type="evidence" value="ECO:0007669"/>
    <property type="project" value="TreeGrafter"/>
</dbReference>
<dbReference type="GO" id="GO:0000421">
    <property type="term" value="C:autophagosome membrane"/>
    <property type="evidence" value="ECO:0007669"/>
    <property type="project" value="TreeGrafter"/>
</dbReference>
<feature type="region of interest" description="Disordered" evidence="1">
    <location>
        <begin position="198"/>
        <end position="261"/>
    </location>
</feature>
<dbReference type="SUPFAM" id="SSF55136">
    <property type="entry name" value="Probable bacterial effector-binding domain"/>
    <property type="match status" value="1"/>
</dbReference>
<dbReference type="EMBL" id="OB664570">
    <property type="protein sequence ID" value="CAD7232359.1"/>
    <property type="molecule type" value="Genomic_DNA"/>
</dbReference>
<reference evidence="2" key="1">
    <citation type="submission" date="2020-11" db="EMBL/GenBank/DDBJ databases">
        <authorList>
            <person name="Tran Van P."/>
        </authorList>
    </citation>
    <scope>NUCLEOTIDE SEQUENCE</scope>
</reference>
<dbReference type="Gene3D" id="3.20.80.10">
    <property type="entry name" value="Regulatory factor, effector binding domain"/>
    <property type="match status" value="1"/>
</dbReference>
<dbReference type="PANTHER" id="PTHR15949:SF3">
    <property type="entry name" value="TESTIS-EXPRESSED PROTEIN 264"/>
    <property type="match status" value="1"/>
</dbReference>
<dbReference type="GO" id="GO:0106300">
    <property type="term" value="P:protein-DNA covalent cross-linking repair"/>
    <property type="evidence" value="ECO:0007669"/>
    <property type="project" value="TreeGrafter"/>
</dbReference>
<accession>A0A7R8WPH9</accession>
<evidence type="ECO:0000313" key="2">
    <source>
        <dbReference type="EMBL" id="CAD7232359.1"/>
    </source>
</evidence>
<gene>
    <name evidence="2" type="ORF">CTOB1V02_LOCUS10195</name>
</gene>
<dbReference type="InterPro" id="IPR011256">
    <property type="entry name" value="Reg_factor_effector_dom_sf"/>
</dbReference>